<reference evidence="1" key="1">
    <citation type="submission" date="2021-06" db="EMBL/GenBank/DDBJ databases">
        <title>Parelaphostrongylus tenuis whole genome reference sequence.</title>
        <authorList>
            <person name="Garwood T.J."/>
            <person name="Larsen P.A."/>
            <person name="Fountain-Jones N.M."/>
            <person name="Garbe J.R."/>
            <person name="Macchietto M.G."/>
            <person name="Kania S.A."/>
            <person name="Gerhold R.W."/>
            <person name="Richards J.E."/>
            <person name="Wolf T.M."/>
        </authorList>
    </citation>
    <scope>NUCLEOTIDE SEQUENCE</scope>
    <source>
        <strain evidence="1">MNPRO001-30</strain>
        <tissue evidence="1">Meninges</tissue>
    </source>
</reference>
<evidence type="ECO:0000313" key="2">
    <source>
        <dbReference type="Proteomes" id="UP001196413"/>
    </source>
</evidence>
<gene>
    <name evidence="1" type="ORF">KIN20_028918</name>
</gene>
<keyword evidence="2" id="KW-1185">Reference proteome</keyword>
<protein>
    <submittedName>
        <fullName evidence="1">Uncharacterized protein</fullName>
    </submittedName>
</protein>
<dbReference type="AlphaFoldDB" id="A0AAD5WF66"/>
<evidence type="ECO:0000313" key="1">
    <source>
        <dbReference type="EMBL" id="KAJ1367896.1"/>
    </source>
</evidence>
<dbReference type="Proteomes" id="UP001196413">
    <property type="component" value="Unassembled WGS sequence"/>
</dbReference>
<comment type="caution">
    <text evidence="1">The sequence shown here is derived from an EMBL/GenBank/DDBJ whole genome shotgun (WGS) entry which is preliminary data.</text>
</comment>
<sequence length="84" mass="8719">MKLAFTIESHDDVTDHYVISGRSRCRGLTAFYGPQKVQHVGASFSSPVAVAVAVASAATASVIVAVLPCDLLAASLPVCVFGRN</sequence>
<accession>A0AAD5WF66</accession>
<proteinExistence type="predicted"/>
<organism evidence="1 2">
    <name type="scientific">Parelaphostrongylus tenuis</name>
    <name type="common">Meningeal worm</name>
    <dbReference type="NCBI Taxonomy" id="148309"/>
    <lineage>
        <taxon>Eukaryota</taxon>
        <taxon>Metazoa</taxon>
        <taxon>Ecdysozoa</taxon>
        <taxon>Nematoda</taxon>
        <taxon>Chromadorea</taxon>
        <taxon>Rhabditida</taxon>
        <taxon>Rhabditina</taxon>
        <taxon>Rhabditomorpha</taxon>
        <taxon>Strongyloidea</taxon>
        <taxon>Metastrongylidae</taxon>
        <taxon>Parelaphostrongylus</taxon>
    </lineage>
</organism>
<name>A0AAD5WF66_PARTN</name>
<dbReference type="EMBL" id="JAHQIW010006036">
    <property type="protein sequence ID" value="KAJ1367896.1"/>
    <property type="molecule type" value="Genomic_DNA"/>
</dbReference>